<gene>
    <name evidence="3" type="ORF">prwr041_02130</name>
</gene>
<feature type="domain" description="4'-phosphopantetheinyl transferase" evidence="2">
    <location>
        <begin position="105"/>
        <end position="197"/>
    </location>
</feature>
<dbReference type="EMBL" id="AP024484">
    <property type="protein sequence ID" value="BCS84320.1"/>
    <property type="molecule type" value="Genomic_DNA"/>
</dbReference>
<accession>A0ABM7NUY7</accession>
<protein>
    <submittedName>
        <fullName evidence="3">Siderophore biosynthesis protein</fullName>
    </submittedName>
</protein>
<keyword evidence="1" id="KW-0808">Transferase</keyword>
<keyword evidence="4" id="KW-1185">Reference proteome</keyword>
<dbReference type="SUPFAM" id="SSF56214">
    <property type="entry name" value="4'-phosphopantetheinyl transferase"/>
    <property type="match status" value="1"/>
</dbReference>
<evidence type="ECO:0000313" key="3">
    <source>
        <dbReference type="EMBL" id="BCS84320.1"/>
    </source>
</evidence>
<evidence type="ECO:0000256" key="1">
    <source>
        <dbReference type="ARBA" id="ARBA00022679"/>
    </source>
</evidence>
<dbReference type="RefSeq" id="WP_207154503.1">
    <property type="nucleotide sequence ID" value="NZ_AP024484.1"/>
</dbReference>
<proteinExistence type="predicted"/>
<reference evidence="3 4" key="1">
    <citation type="journal article" date="2022" name="Int. J. Syst. Evol. Microbiol.">
        <title>Prevotella herbatica sp. nov., a plant polysaccharide-decomposing anaerobic bacterium isolated from a methanogenic reactor.</title>
        <authorList>
            <person name="Uek A."/>
            <person name="Tonouchi A."/>
            <person name="Kaku N."/>
            <person name="Ueki K."/>
        </authorList>
    </citation>
    <scope>NUCLEOTIDE SEQUENCE [LARGE SCALE GENOMIC DNA]</scope>
    <source>
        <strain evidence="3 4">WR041</strain>
    </source>
</reference>
<organism evidence="3 4">
    <name type="scientific">Prevotella herbatica</name>
    <dbReference type="NCBI Taxonomy" id="2801997"/>
    <lineage>
        <taxon>Bacteria</taxon>
        <taxon>Pseudomonadati</taxon>
        <taxon>Bacteroidota</taxon>
        <taxon>Bacteroidia</taxon>
        <taxon>Bacteroidales</taxon>
        <taxon>Prevotellaceae</taxon>
        <taxon>Prevotella</taxon>
    </lineage>
</organism>
<dbReference type="Pfam" id="PF01648">
    <property type="entry name" value="ACPS"/>
    <property type="match status" value="1"/>
</dbReference>
<evidence type="ECO:0000313" key="4">
    <source>
        <dbReference type="Proteomes" id="UP001319045"/>
    </source>
</evidence>
<dbReference type="InterPro" id="IPR037143">
    <property type="entry name" value="4-PPantetheinyl_Trfase_dom_sf"/>
</dbReference>
<dbReference type="Gene3D" id="3.90.470.20">
    <property type="entry name" value="4'-phosphopantetheinyl transferase domain"/>
    <property type="match status" value="1"/>
</dbReference>
<sequence>MPVAYIKEVAPDVKLGLWKIEEAALKFLSDSLDMRELFDSEISAYKSNSRRLEKLAVYSLLWKMTNSKIRISHNEAGKPIVDGYNISISHTRGYASVILSKLKNVAVDIEYYTDRVARIADKFIRKDEIAPDIDSQLINWSVKETVYKYFSEQSLQYFDMKLMPFEEFENTKRVFNLKMNSYLDVYYELNDKYVLTYTYHKD</sequence>
<dbReference type="InterPro" id="IPR008278">
    <property type="entry name" value="4-PPantetheinyl_Trfase_dom"/>
</dbReference>
<evidence type="ECO:0000259" key="2">
    <source>
        <dbReference type="Pfam" id="PF01648"/>
    </source>
</evidence>
<name>A0ABM7NUY7_9BACT</name>
<dbReference type="Proteomes" id="UP001319045">
    <property type="component" value="Chromosome"/>
</dbReference>